<dbReference type="GO" id="GO:0008237">
    <property type="term" value="F:metallopeptidase activity"/>
    <property type="evidence" value="ECO:0007669"/>
    <property type="project" value="InterPro"/>
</dbReference>
<comment type="caution">
    <text evidence="1">The sequence shown here is derived from an EMBL/GenBank/DDBJ whole genome shotgun (WGS) entry which is preliminary data.</text>
</comment>
<proteinExistence type="predicted"/>
<dbReference type="Proteomes" id="UP000030564">
    <property type="component" value="Unassembled WGS sequence"/>
</dbReference>
<dbReference type="OrthoDB" id="7888920at2"/>
<name>A0A0A6D7L8_9PSED</name>
<protein>
    <recommendedName>
        <fullName evidence="3">Dermonecrotic toxin</fullName>
    </recommendedName>
</protein>
<organism evidence="1 2">
    <name type="scientific">Pseudomonas chlororaphis</name>
    <dbReference type="NCBI Taxonomy" id="587753"/>
    <lineage>
        <taxon>Bacteria</taxon>
        <taxon>Pseudomonadati</taxon>
        <taxon>Pseudomonadota</taxon>
        <taxon>Gammaproteobacteria</taxon>
        <taxon>Pseudomonadales</taxon>
        <taxon>Pseudomonadaceae</taxon>
        <taxon>Pseudomonas</taxon>
    </lineage>
</organism>
<sequence length="1297" mass="144300">MRPAVINKTSYVDRSLFDKQERANITQALNAALLRSNPTLTFEHYSASASLPETTRLSLQNLFFPYVAGSTFDEAYEPARHALQKMIETEQFSHLCEIHGFPANARIGVDGEGSIFGIFEHAKHELPIGGSAETLMLAEFAEITGGYVYSGYDIGIEQWLAFEGLNLPQTIGDIKQLIAYLIFELPAPPDSGDYHELLNSEADSPFHLSRAKREIITQVIQEATEGKSTFLKKLSLADFKQIPIATKRKHVDDIITDCLKQNFASDLGRKLHERLDWHLETDDQHVRANQLREILQAALVIDLEARTNSPILAGYDLYQPANATRHAAQVRESLEQHLVSEGLIEPDYALLAAHLLLAGSAAEFLIADIPPDLTLEKPGWVVIAQAVALIEHASPGSSRMMTYSQIKAFAELAPLSPEQIELHQVAGFTPTINWAVLNGVIDYRAQKDYDKPTLVKATAHFERYMEALSQSETGLSRTPPERRTIALEALKKVMPEGSYLEQKGFSIKYLSSFKDRSWLEGLKAAHPAGILSEFYDALLSTTGNSEYAINKLLRLRFSIVDLYLSGDLIENGKLTDRFQQQSDFKPPADAFARLSELELPGVLFDQAFDCYYKDVREGMSSVMKMAISNMPERDRQALTNGYMTLYTVRKEVNPLNPQEETQFARDEAKGRYGLILCCNNDNALRTYELFSLRGLCRERPELLALLQSTQIIDARPTLSFTGSRYDFQAKNKAVEWPLDFAAYSEGSEPRSGVTSRVVVEKLWHLNLAATDNRPVSLFFSREVDDIAECILTHHPVVSRAELYASLNVQTELEEWRTTIETVERLAINVIVPFKQCIEDIRSGRTDRVSEGIGGCVLDGLSVIGLLIGLGASAASIAAKTGSTTLKVLKISRAVARVALSLINPLDGLPTLARKGLRLAGRGIVFVGENALSTARTANAQLRKLVRGANAPELIKFERLTDMRQATWRGADGVSQAVDIAVLQRNKRWHALNLKVGGAWGPRLKFLNLGNFSPLKRLFARARPFSYTQGYLTKAIPHAKSKLDNTIGMLSNIHEDDHHVRSLLKHVFGTDSNEAIEYITHNLRAMRKDLDSVDLTNMVFRPHEPDILAALRVDTYKHWKAGVDAGVKVDKNAGQFLAIYPDNLDEFYQVSRYDDGSIGDVIVHEMSHGAPGTLDLYYGEVLAGVTPAEFDAVGLLEFARDAHRAHPDNLSNPHFRFAKREEYIEFKRIKDGLPKVVQDHPALLNAESYALSVSLLDQQVTAPAAFQLNLSAMENALKNTAPGAFIQGPLLLNLAKPM</sequence>
<dbReference type="InterPro" id="IPR024079">
    <property type="entry name" value="MetalloPept_cat_dom_sf"/>
</dbReference>
<reference evidence="1 2" key="1">
    <citation type="submission" date="2014-10" db="EMBL/GenBank/DDBJ databases">
        <title>Draft genome sequence of Pseudomonas chlororaphis EA105.</title>
        <authorList>
            <person name="McCully L.M."/>
            <person name="Bitzer A.S."/>
            <person name="Spence C."/>
            <person name="Bais H."/>
            <person name="Silby M.W."/>
        </authorList>
    </citation>
    <scope>NUCLEOTIDE SEQUENCE [LARGE SCALE GENOMIC DNA]</scope>
    <source>
        <strain evidence="1 2">EA105</strain>
    </source>
</reference>
<evidence type="ECO:0000313" key="2">
    <source>
        <dbReference type="Proteomes" id="UP000030564"/>
    </source>
</evidence>
<gene>
    <name evidence="1" type="ORF">NZ35_23845</name>
</gene>
<evidence type="ECO:0000313" key="1">
    <source>
        <dbReference type="EMBL" id="KHA70727.1"/>
    </source>
</evidence>
<dbReference type="PATRIC" id="fig|587753.9.peg.3968"/>
<accession>A0A0A6D7L8</accession>
<evidence type="ECO:0008006" key="3">
    <source>
        <dbReference type="Google" id="ProtNLM"/>
    </source>
</evidence>
<dbReference type="Gene3D" id="3.40.390.10">
    <property type="entry name" value="Collagenase (Catalytic Domain)"/>
    <property type="match status" value="1"/>
</dbReference>
<dbReference type="EMBL" id="JSFK01000031">
    <property type="protein sequence ID" value="KHA70727.1"/>
    <property type="molecule type" value="Genomic_DNA"/>
</dbReference>